<organism evidence="2 3">
    <name type="scientific">Liparis tanakae</name>
    <name type="common">Tanaka's snailfish</name>
    <dbReference type="NCBI Taxonomy" id="230148"/>
    <lineage>
        <taxon>Eukaryota</taxon>
        <taxon>Metazoa</taxon>
        <taxon>Chordata</taxon>
        <taxon>Craniata</taxon>
        <taxon>Vertebrata</taxon>
        <taxon>Euteleostomi</taxon>
        <taxon>Actinopterygii</taxon>
        <taxon>Neopterygii</taxon>
        <taxon>Teleostei</taxon>
        <taxon>Neoteleostei</taxon>
        <taxon>Acanthomorphata</taxon>
        <taxon>Eupercaria</taxon>
        <taxon>Perciformes</taxon>
        <taxon>Cottioidei</taxon>
        <taxon>Cottales</taxon>
        <taxon>Liparidae</taxon>
        <taxon>Liparis</taxon>
    </lineage>
</organism>
<keyword evidence="3" id="KW-1185">Reference proteome</keyword>
<sequence length="369" mass="40488">MTPLATRQLQNHHFQLNVSSPGEAPSVPPKRFSLAVTRFPSWLHSDLQAASTCSSRWRLQELCSDHLRRELHSSGAFASRRRQTDRLSRGGKSVEEIAGRRSVLTVRPADHREGRWPYVGKQTLKGETASFRKVRRQKGEETEGGGDRKVRRQKGKETEGGGDRKVRRQKGVETEGGGDRRGRRQKGEETERGGDRKGQRQKGAETERGGDRKVRRQKGAETERGGDRKGRRQKGEGDRKGRRQKGAETERGGDRKTEGRGGTPGRSPGTWGLACRSAGLDLGPKMHDEWLHHTDLHHAPRTETHFESMPVSGGRTKIRSGFAGKGPSRASGALKERRAAAASPSSSSRCGDSTGAGDRAPTSSGTKSS</sequence>
<dbReference type="AlphaFoldDB" id="A0A4Z2GTF5"/>
<dbReference type="Proteomes" id="UP000314294">
    <property type="component" value="Unassembled WGS sequence"/>
</dbReference>
<evidence type="ECO:0000313" key="2">
    <source>
        <dbReference type="EMBL" id="TNN56073.1"/>
    </source>
</evidence>
<feature type="compositionally biased region" description="Polar residues" evidence="1">
    <location>
        <begin position="1"/>
        <end position="20"/>
    </location>
</feature>
<feature type="region of interest" description="Disordered" evidence="1">
    <location>
        <begin position="301"/>
        <end position="369"/>
    </location>
</feature>
<feature type="region of interest" description="Disordered" evidence="1">
    <location>
        <begin position="1"/>
        <end position="27"/>
    </location>
</feature>
<evidence type="ECO:0000256" key="1">
    <source>
        <dbReference type="SAM" id="MobiDB-lite"/>
    </source>
</evidence>
<feature type="compositionally biased region" description="Low complexity" evidence="1">
    <location>
        <begin position="340"/>
        <end position="349"/>
    </location>
</feature>
<accession>A0A4Z2GTF5</accession>
<protein>
    <submittedName>
        <fullName evidence="2">Uncharacterized protein</fullName>
    </submittedName>
</protein>
<gene>
    <name evidence="2" type="ORF">EYF80_033704</name>
</gene>
<reference evidence="2 3" key="1">
    <citation type="submission" date="2019-03" db="EMBL/GenBank/DDBJ databases">
        <title>First draft genome of Liparis tanakae, snailfish: a comprehensive survey of snailfish specific genes.</title>
        <authorList>
            <person name="Kim W."/>
            <person name="Song I."/>
            <person name="Jeong J.-H."/>
            <person name="Kim D."/>
            <person name="Kim S."/>
            <person name="Ryu S."/>
            <person name="Song J.Y."/>
            <person name="Lee S.K."/>
        </authorList>
    </citation>
    <scope>NUCLEOTIDE SEQUENCE [LARGE SCALE GENOMIC DNA]</scope>
    <source>
        <tissue evidence="2">Muscle</tissue>
    </source>
</reference>
<dbReference type="EMBL" id="SRLO01000437">
    <property type="protein sequence ID" value="TNN56073.1"/>
    <property type="molecule type" value="Genomic_DNA"/>
</dbReference>
<comment type="caution">
    <text evidence="2">The sequence shown here is derived from an EMBL/GenBank/DDBJ whole genome shotgun (WGS) entry which is preliminary data.</text>
</comment>
<proteinExistence type="predicted"/>
<name>A0A4Z2GTF5_9TELE</name>
<feature type="compositionally biased region" description="Basic and acidic residues" evidence="1">
    <location>
        <begin position="155"/>
        <end position="259"/>
    </location>
</feature>
<feature type="compositionally biased region" description="Basic and acidic residues" evidence="1">
    <location>
        <begin position="137"/>
        <end position="148"/>
    </location>
</feature>
<evidence type="ECO:0000313" key="3">
    <source>
        <dbReference type="Proteomes" id="UP000314294"/>
    </source>
</evidence>
<feature type="region of interest" description="Disordered" evidence="1">
    <location>
        <begin position="114"/>
        <end position="285"/>
    </location>
</feature>